<comment type="function">
    <text evidence="3">Lytic transglycosylase with a strong preference for naked glycan strands that lack stem peptides.</text>
</comment>
<dbReference type="EC" id="4.2.2.-" evidence="3"/>
<feature type="signal peptide" evidence="5">
    <location>
        <begin position="1"/>
        <end position="18"/>
    </location>
</feature>
<feature type="domain" description="RlpA-like protein double-psi beta-barrel" evidence="6">
    <location>
        <begin position="33"/>
        <end position="119"/>
    </location>
</feature>
<proteinExistence type="inferred from homology"/>
<reference evidence="8" key="1">
    <citation type="journal article" date="2019" name="Int. J. Syst. Evol. Microbiol.">
        <title>The Global Catalogue of Microorganisms (GCM) 10K type strain sequencing project: providing services to taxonomists for standard genome sequencing and annotation.</title>
        <authorList>
            <consortium name="The Broad Institute Genomics Platform"/>
            <consortium name="The Broad Institute Genome Sequencing Center for Infectious Disease"/>
            <person name="Wu L."/>
            <person name="Ma J."/>
        </authorList>
    </citation>
    <scope>NUCLEOTIDE SEQUENCE [LARGE SCALE GENOMIC DNA]</scope>
    <source>
        <strain evidence="8">CCUG 54518</strain>
    </source>
</reference>
<evidence type="ECO:0000256" key="1">
    <source>
        <dbReference type="ARBA" id="ARBA00023239"/>
    </source>
</evidence>
<keyword evidence="2 3" id="KW-0961">Cell wall biogenesis/degradation</keyword>
<dbReference type="Pfam" id="PF03330">
    <property type="entry name" value="DPBB_1"/>
    <property type="match status" value="1"/>
</dbReference>
<evidence type="ECO:0000256" key="2">
    <source>
        <dbReference type="ARBA" id="ARBA00023316"/>
    </source>
</evidence>
<evidence type="ECO:0000313" key="8">
    <source>
        <dbReference type="Proteomes" id="UP001596495"/>
    </source>
</evidence>
<dbReference type="InterPro" id="IPR012997">
    <property type="entry name" value="RplA"/>
</dbReference>
<evidence type="ECO:0000256" key="5">
    <source>
        <dbReference type="SAM" id="SignalP"/>
    </source>
</evidence>
<dbReference type="InterPro" id="IPR009009">
    <property type="entry name" value="RlpA-like_DPBB"/>
</dbReference>
<dbReference type="NCBIfam" id="TIGR00413">
    <property type="entry name" value="rlpA"/>
    <property type="match status" value="1"/>
</dbReference>
<keyword evidence="1 3" id="KW-0456">Lyase</keyword>
<dbReference type="Proteomes" id="UP001596495">
    <property type="component" value="Unassembled WGS sequence"/>
</dbReference>
<sequence length="123" mass="13354">MSGSVRRALILLTLAVLAGCASGPDRGGDAVVVLASWYGQELHGRRTASGERFDMNELTAAHRQLPFGTRLRVRSLDTGREVVVRINDRGPVKREREIDLSAAAARALGIQHLGVARVQLSRE</sequence>
<dbReference type="HAMAP" id="MF_02071">
    <property type="entry name" value="RlpA"/>
    <property type="match status" value="1"/>
</dbReference>
<keyword evidence="3" id="KW-0564">Palmitate</keyword>
<comment type="subcellular location">
    <subcellularLocation>
        <location evidence="3">Cell membrane</location>
        <topology evidence="3">Lipid-anchor</topology>
    </subcellularLocation>
</comment>
<evidence type="ECO:0000256" key="3">
    <source>
        <dbReference type="HAMAP-Rule" id="MF_02071"/>
    </source>
</evidence>
<dbReference type="EMBL" id="JBHTBX010000006">
    <property type="protein sequence ID" value="MFC7435008.1"/>
    <property type="molecule type" value="Genomic_DNA"/>
</dbReference>
<keyword evidence="3" id="KW-0449">Lipoprotein</keyword>
<evidence type="ECO:0000256" key="4">
    <source>
        <dbReference type="RuleBase" id="RU003495"/>
    </source>
</evidence>
<dbReference type="InterPro" id="IPR034718">
    <property type="entry name" value="RlpA"/>
</dbReference>
<feature type="chain" id="PRO_5045378856" description="Endolytic peptidoglycan transglycosylase RlpA" evidence="5">
    <location>
        <begin position="19"/>
        <end position="123"/>
    </location>
</feature>
<dbReference type="Gene3D" id="2.40.40.10">
    <property type="entry name" value="RlpA-like domain"/>
    <property type="match status" value="1"/>
</dbReference>
<dbReference type="CDD" id="cd22268">
    <property type="entry name" value="DPBB_RlpA-like"/>
    <property type="match status" value="1"/>
</dbReference>
<organism evidence="7 8">
    <name type="scientific">Hydrogenophaga bisanensis</name>
    <dbReference type="NCBI Taxonomy" id="439611"/>
    <lineage>
        <taxon>Bacteria</taxon>
        <taxon>Pseudomonadati</taxon>
        <taxon>Pseudomonadota</taxon>
        <taxon>Betaproteobacteria</taxon>
        <taxon>Burkholderiales</taxon>
        <taxon>Comamonadaceae</taxon>
        <taxon>Hydrogenophaga</taxon>
    </lineage>
</organism>
<gene>
    <name evidence="3" type="primary">rlpA</name>
    <name evidence="7" type="ORF">ACFQNJ_10885</name>
</gene>
<accession>A0ABW2RAA1</accession>
<dbReference type="InterPro" id="IPR036908">
    <property type="entry name" value="RlpA-like_sf"/>
</dbReference>
<dbReference type="RefSeq" id="WP_374640252.1">
    <property type="nucleotide sequence ID" value="NZ_JBHTBX010000006.1"/>
</dbReference>
<name>A0ABW2RAA1_9BURK</name>
<protein>
    <recommendedName>
        <fullName evidence="3">Endolytic peptidoglycan transglycosylase RlpA</fullName>
        <ecNumber evidence="3">4.2.2.-</ecNumber>
    </recommendedName>
</protein>
<keyword evidence="8" id="KW-1185">Reference proteome</keyword>
<keyword evidence="5" id="KW-0732">Signal</keyword>
<keyword evidence="3" id="KW-0472">Membrane</keyword>
<dbReference type="PROSITE" id="PS51257">
    <property type="entry name" value="PROKAR_LIPOPROTEIN"/>
    <property type="match status" value="1"/>
</dbReference>
<comment type="similarity">
    <text evidence="3 4">Belongs to the RlpA family.</text>
</comment>
<dbReference type="SUPFAM" id="SSF50685">
    <property type="entry name" value="Barwin-like endoglucanases"/>
    <property type="match status" value="1"/>
</dbReference>
<comment type="caution">
    <text evidence="7">The sequence shown here is derived from an EMBL/GenBank/DDBJ whole genome shotgun (WGS) entry which is preliminary data.</text>
</comment>
<evidence type="ECO:0000313" key="7">
    <source>
        <dbReference type="EMBL" id="MFC7435008.1"/>
    </source>
</evidence>
<dbReference type="PANTHER" id="PTHR34183:SF1">
    <property type="entry name" value="ENDOLYTIC PEPTIDOGLYCAN TRANSGLYCOSYLASE RLPA"/>
    <property type="match status" value="1"/>
</dbReference>
<dbReference type="PANTHER" id="PTHR34183">
    <property type="entry name" value="ENDOLYTIC PEPTIDOGLYCAN TRANSGLYCOSYLASE RLPA"/>
    <property type="match status" value="1"/>
</dbReference>
<evidence type="ECO:0000259" key="6">
    <source>
        <dbReference type="Pfam" id="PF03330"/>
    </source>
</evidence>
<keyword evidence="3" id="KW-1003">Cell membrane</keyword>